<protein>
    <submittedName>
        <fullName evidence="2">DUF397 domain-containing protein</fullName>
    </submittedName>
</protein>
<evidence type="ECO:0000313" key="2">
    <source>
        <dbReference type="EMBL" id="MBQ0926727.1"/>
    </source>
</evidence>
<comment type="caution">
    <text evidence="2">The sequence shown here is derived from an EMBL/GenBank/DDBJ whole genome shotgun (WGS) entry which is preliminary data.</text>
</comment>
<proteinExistence type="predicted"/>
<keyword evidence="3" id="KW-1185">Reference proteome</keyword>
<reference evidence="2 3" key="1">
    <citation type="submission" date="2021-04" db="EMBL/GenBank/DDBJ databases">
        <title>Whole-genome sequencing of Saccharopolyspora endophytica KCTC 19397.</title>
        <authorList>
            <person name="Ay H."/>
            <person name="Saygin H."/>
            <person name="Sahin N."/>
        </authorList>
    </citation>
    <scope>NUCLEOTIDE SEQUENCE [LARGE SCALE GENOMIC DNA]</scope>
    <source>
        <strain evidence="2 3">KCTC 19397</strain>
    </source>
</reference>
<evidence type="ECO:0000259" key="1">
    <source>
        <dbReference type="Pfam" id="PF04149"/>
    </source>
</evidence>
<feature type="domain" description="DUF397" evidence="1">
    <location>
        <begin position="13"/>
        <end position="67"/>
    </location>
</feature>
<sequence>MTSTLPAFAERDFRKASASHADQECVRVARRDGWVELRDDKTTFGAQDDLRLLFTESEFDSFLAGVRSGVTVGLCMEMTRRADGTYVFRSTVQQPSRLEAELRFTEAEVVAFLDGVDRGEFDSDITPVLAASAVPA</sequence>
<accession>A0ABS5DKB4</accession>
<name>A0ABS5DKB4_9PSEU</name>
<gene>
    <name evidence="2" type="ORF">KBO27_22495</name>
</gene>
<evidence type="ECO:0000313" key="3">
    <source>
        <dbReference type="Proteomes" id="UP000674084"/>
    </source>
</evidence>
<dbReference type="Proteomes" id="UP000674084">
    <property type="component" value="Unassembled WGS sequence"/>
</dbReference>
<dbReference type="RefSeq" id="WP_210971865.1">
    <property type="nucleotide sequence ID" value="NZ_JAGPXE010000010.1"/>
</dbReference>
<dbReference type="EMBL" id="JAGPXE010000010">
    <property type="protein sequence ID" value="MBQ0926727.1"/>
    <property type="molecule type" value="Genomic_DNA"/>
</dbReference>
<dbReference type="InterPro" id="IPR007278">
    <property type="entry name" value="DUF397"/>
</dbReference>
<dbReference type="Pfam" id="PF04149">
    <property type="entry name" value="DUF397"/>
    <property type="match status" value="1"/>
</dbReference>
<organism evidence="2 3">
    <name type="scientific">Saccharopolyspora endophytica</name>
    <dbReference type="NCBI Taxonomy" id="543886"/>
    <lineage>
        <taxon>Bacteria</taxon>
        <taxon>Bacillati</taxon>
        <taxon>Actinomycetota</taxon>
        <taxon>Actinomycetes</taxon>
        <taxon>Pseudonocardiales</taxon>
        <taxon>Pseudonocardiaceae</taxon>
        <taxon>Saccharopolyspora</taxon>
    </lineage>
</organism>